<accession>A0ACB9DTG3</accession>
<reference evidence="1 2" key="2">
    <citation type="journal article" date="2022" name="Mol. Ecol. Resour.">
        <title>The genomes of chicory, endive, great burdock and yacon provide insights into Asteraceae paleo-polyploidization history and plant inulin production.</title>
        <authorList>
            <person name="Fan W."/>
            <person name="Wang S."/>
            <person name="Wang H."/>
            <person name="Wang A."/>
            <person name="Jiang F."/>
            <person name="Liu H."/>
            <person name="Zhao H."/>
            <person name="Xu D."/>
            <person name="Zhang Y."/>
        </authorList>
    </citation>
    <scope>NUCLEOTIDE SEQUENCE [LARGE SCALE GENOMIC DNA]</scope>
    <source>
        <strain evidence="2">cv. Punajuju</strain>
        <tissue evidence="1">Leaves</tissue>
    </source>
</reference>
<keyword evidence="2" id="KW-1185">Reference proteome</keyword>
<proteinExistence type="predicted"/>
<protein>
    <submittedName>
        <fullName evidence="1">Uncharacterized protein</fullName>
    </submittedName>
</protein>
<organism evidence="1 2">
    <name type="scientific">Cichorium intybus</name>
    <name type="common">Chicory</name>
    <dbReference type="NCBI Taxonomy" id="13427"/>
    <lineage>
        <taxon>Eukaryota</taxon>
        <taxon>Viridiplantae</taxon>
        <taxon>Streptophyta</taxon>
        <taxon>Embryophyta</taxon>
        <taxon>Tracheophyta</taxon>
        <taxon>Spermatophyta</taxon>
        <taxon>Magnoliopsida</taxon>
        <taxon>eudicotyledons</taxon>
        <taxon>Gunneridae</taxon>
        <taxon>Pentapetalae</taxon>
        <taxon>asterids</taxon>
        <taxon>campanulids</taxon>
        <taxon>Asterales</taxon>
        <taxon>Asteraceae</taxon>
        <taxon>Cichorioideae</taxon>
        <taxon>Cichorieae</taxon>
        <taxon>Cichoriinae</taxon>
        <taxon>Cichorium</taxon>
    </lineage>
</organism>
<comment type="caution">
    <text evidence="1">The sequence shown here is derived from an EMBL/GenBank/DDBJ whole genome shotgun (WGS) entry which is preliminary data.</text>
</comment>
<evidence type="ECO:0000313" key="2">
    <source>
        <dbReference type="Proteomes" id="UP001055811"/>
    </source>
</evidence>
<gene>
    <name evidence="1" type="ORF">L2E82_20586</name>
</gene>
<reference evidence="2" key="1">
    <citation type="journal article" date="2022" name="Mol. Ecol. Resour.">
        <title>The genomes of chicory, endive, great burdock and yacon provide insights into Asteraceae palaeo-polyploidization history and plant inulin production.</title>
        <authorList>
            <person name="Fan W."/>
            <person name="Wang S."/>
            <person name="Wang H."/>
            <person name="Wang A."/>
            <person name="Jiang F."/>
            <person name="Liu H."/>
            <person name="Zhao H."/>
            <person name="Xu D."/>
            <person name="Zhang Y."/>
        </authorList>
    </citation>
    <scope>NUCLEOTIDE SEQUENCE [LARGE SCALE GENOMIC DNA]</scope>
    <source>
        <strain evidence="2">cv. Punajuju</strain>
    </source>
</reference>
<sequence>MAAAASKFNFNQGPPKGRGEIKLKIFKTIAKSLQNLATGVPGEGKKVAGNRVDSSGCCSSTVTVIPVELVGELQPASKHEIKQNQPRRGQIKIKIFNMITKSVKSLAVRAAGLAGGKKKGAGNGDGARCFSSPAVIIPVESIGRLKTASGREIKQNLPERSEIKIKICKTISGSVFWFSESGGKEEMDVGRYFSSTAGIVPMKIANGWESEKLCY</sequence>
<dbReference type="EMBL" id="CM042012">
    <property type="protein sequence ID" value="KAI3749963.1"/>
    <property type="molecule type" value="Genomic_DNA"/>
</dbReference>
<dbReference type="Proteomes" id="UP001055811">
    <property type="component" value="Linkage Group LG04"/>
</dbReference>
<name>A0ACB9DTG3_CICIN</name>
<evidence type="ECO:0000313" key="1">
    <source>
        <dbReference type="EMBL" id="KAI3749963.1"/>
    </source>
</evidence>